<sequence>MEKFYEVMIKILAPRPRFESMQRWHKRKAPVAGGFRFQLVRRIGFRASASRIRTGFARLPARSPAG</sequence>
<gene>
    <name evidence="1" type="ORF">COLAER_01127</name>
</gene>
<evidence type="ECO:0000313" key="1">
    <source>
        <dbReference type="EMBL" id="EBA39545.1"/>
    </source>
</evidence>
<accession>A4E9M7</accession>
<reference evidence="1 2" key="1">
    <citation type="submission" date="2007-01" db="EMBL/GenBank/DDBJ databases">
        <title>Draft genome sequence of Collinsella aerofaciens (ATCC 25986).</title>
        <authorList>
            <person name="Sudarsanam P."/>
            <person name="Ley R."/>
            <person name="Guruge J."/>
            <person name="Turnbaugh P.J."/>
            <person name="Mahowald M."/>
            <person name="Liep D."/>
            <person name="Gordon J."/>
        </authorList>
    </citation>
    <scope>NUCLEOTIDE SEQUENCE [LARGE SCALE GENOMIC DNA]</scope>
    <source>
        <strain evidence="2">ATCC 25986 / DSM 3979 / JCM 10188 / KCTC 3647 / NCTC 11838 / VPI 1003</strain>
    </source>
</reference>
<protein>
    <submittedName>
        <fullName evidence="1">Uncharacterized protein</fullName>
    </submittedName>
</protein>
<dbReference type="Proteomes" id="UP000002979">
    <property type="component" value="Unassembled WGS sequence"/>
</dbReference>
<evidence type="ECO:0000313" key="2">
    <source>
        <dbReference type="Proteomes" id="UP000002979"/>
    </source>
</evidence>
<dbReference type="AlphaFoldDB" id="A4E9M7"/>
<proteinExistence type="predicted"/>
<dbReference type="EMBL" id="AAVN02000004">
    <property type="protein sequence ID" value="EBA39545.1"/>
    <property type="molecule type" value="Genomic_DNA"/>
</dbReference>
<organism evidence="1 2">
    <name type="scientific">Collinsella aerofaciens (strain ATCC 25986 / DSM 3979 / JCM 10188 / KCTC 3647 / NCTC 11838 / VPI 1003)</name>
    <dbReference type="NCBI Taxonomy" id="411903"/>
    <lineage>
        <taxon>Bacteria</taxon>
        <taxon>Bacillati</taxon>
        <taxon>Actinomycetota</taxon>
        <taxon>Coriobacteriia</taxon>
        <taxon>Coriobacteriales</taxon>
        <taxon>Coriobacteriaceae</taxon>
        <taxon>Collinsella</taxon>
    </lineage>
</organism>
<name>A4E9M7_COLAA</name>
<comment type="caution">
    <text evidence="1">The sequence shown here is derived from an EMBL/GenBank/DDBJ whole genome shotgun (WGS) entry which is preliminary data.</text>
</comment>
<reference evidence="1 2" key="2">
    <citation type="submission" date="2007-04" db="EMBL/GenBank/DDBJ databases">
        <authorList>
            <person name="Fulton L."/>
            <person name="Clifton S."/>
            <person name="Fulton B."/>
            <person name="Xu J."/>
            <person name="Minx P."/>
            <person name="Mardis E.R."/>
            <person name="Wilson R.K."/>
        </authorList>
    </citation>
    <scope>NUCLEOTIDE SEQUENCE [LARGE SCALE GENOMIC DNA]</scope>
    <source>
        <strain evidence="2">ATCC 25986 / DSM 3979 / JCM 10188 / KCTC 3647 / NCTC 11838 / VPI 1003</strain>
    </source>
</reference>